<gene>
    <name evidence="10" type="primary">LOC108627552</name>
</gene>
<sequence length="541" mass="58870">MSLSRRISGVVAILRGTPEVREAQTSRSDEIDKITTVDEEKVPPQMTPLDRLQIVVDWIGVNLLLVFTIIAVLLGLILGFLGRLANPSPLVITLVNFPGELLMRLLKMFILPLIISSLISGMAQLDPKGSGRIGLRALIYYTATTILAAVIGIVMVLMIHPGDPRIKSTVSAPKAEITKISTLDAILDIIRNMVPENLVQACFQQAQTTYVTKDVVVIGSTNRSNQILEPTLIYRDGTNVMGIIMFCITFGLLAGQIGPRGRLMVDFFVVLNDIIMRLVTMIVMWYSPFGIMCLITGKIMSIKNLGATAQMLGLYMVTVVLGLLIHAVITLPLIFWIITRQNPAVFFRGMMQAWITALGTASSAATLPITFRCLEENNKIDSRVTRFVVAVGATVNMDGTALYEAVAAIFIAQLNGISMGIGEVITVSLTATLASIGAASIPSSALVTMLIVLTALGLPTNDVSLLFTVDWLLDRIRTSINVLGDGYGAGIVYHLSKEELERMDQEKKLEILETGTPLEDIPEKSRRSSAPILEQSSETKI</sequence>
<dbReference type="PANTHER" id="PTHR11958:SF99">
    <property type="entry name" value="SODIUM-DEPENDENT EXCITATORY AMINO ACID TRANSPORTER GLT-6-RELATED"/>
    <property type="match status" value="1"/>
</dbReference>
<feature type="transmembrane region" description="Helical" evidence="7">
    <location>
        <begin position="137"/>
        <end position="159"/>
    </location>
</feature>
<evidence type="ECO:0000313" key="10">
    <source>
        <dbReference type="RefSeq" id="XP_017884343.1"/>
    </source>
</evidence>
<dbReference type="InterPro" id="IPR050746">
    <property type="entry name" value="DAACS"/>
</dbReference>
<dbReference type="Proteomes" id="UP000694925">
    <property type="component" value="Unplaced"/>
</dbReference>
<dbReference type="GO" id="GO:0015501">
    <property type="term" value="F:glutamate:sodium symporter activity"/>
    <property type="evidence" value="ECO:0007669"/>
    <property type="project" value="TreeGrafter"/>
</dbReference>
<dbReference type="InterPro" id="IPR001991">
    <property type="entry name" value="Na-dicarboxylate_symporter"/>
</dbReference>
<accession>A0AAJ7J4L3</accession>
<dbReference type="GeneID" id="108627552"/>
<keyword evidence="7" id="KW-0769">Symport</keyword>
<dbReference type="AlphaFoldDB" id="A0AAJ7J4L3"/>
<keyword evidence="6 7" id="KW-0472">Membrane</keyword>
<evidence type="ECO:0000256" key="7">
    <source>
        <dbReference type="RuleBase" id="RU361216"/>
    </source>
</evidence>
<dbReference type="KEGG" id="ccal:108627552"/>
<feature type="region of interest" description="Disordered" evidence="8">
    <location>
        <begin position="513"/>
        <end position="541"/>
    </location>
</feature>
<feature type="transmembrane region" description="Helical" evidence="7">
    <location>
        <begin position="345"/>
        <end position="367"/>
    </location>
</feature>
<dbReference type="SUPFAM" id="SSF118215">
    <property type="entry name" value="Proton glutamate symport protein"/>
    <property type="match status" value="1"/>
</dbReference>
<feature type="transmembrane region" description="Helical" evidence="7">
    <location>
        <begin position="278"/>
        <end position="300"/>
    </location>
</feature>
<keyword evidence="9" id="KW-1185">Reference proteome</keyword>
<dbReference type="Gene3D" id="1.10.3860.10">
    <property type="entry name" value="Sodium:dicarboxylate symporter"/>
    <property type="match status" value="1"/>
</dbReference>
<dbReference type="GO" id="GO:0005313">
    <property type="term" value="F:L-glutamate transmembrane transporter activity"/>
    <property type="evidence" value="ECO:0007669"/>
    <property type="project" value="TreeGrafter"/>
</dbReference>
<dbReference type="PANTHER" id="PTHR11958">
    <property type="entry name" value="SODIUM/DICARBOXYLATE SYMPORTER-RELATED"/>
    <property type="match status" value="1"/>
</dbReference>
<evidence type="ECO:0000256" key="3">
    <source>
        <dbReference type="ARBA" id="ARBA00022448"/>
    </source>
</evidence>
<dbReference type="PRINTS" id="PR00173">
    <property type="entry name" value="EDTRNSPORT"/>
</dbReference>
<feature type="transmembrane region" description="Helical" evidence="7">
    <location>
        <begin position="312"/>
        <end position="338"/>
    </location>
</feature>
<comment type="similarity">
    <text evidence="2 7">Belongs to the dicarboxylate/amino acid:cation symporter (DAACS) (TC 2.A.23) family.</text>
</comment>
<dbReference type="RefSeq" id="XP_017884343.1">
    <property type="nucleotide sequence ID" value="XM_018028854.2"/>
</dbReference>
<dbReference type="GO" id="GO:0005886">
    <property type="term" value="C:plasma membrane"/>
    <property type="evidence" value="ECO:0007669"/>
    <property type="project" value="TreeGrafter"/>
</dbReference>
<organism evidence="9 10">
    <name type="scientific">Ceratina calcarata</name>
    <dbReference type="NCBI Taxonomy" id="156304"/>
    <lineage>
        <taxon>Eukaryota</taxon>
        <taxon>Metazoa</taxon>
        <taxon>Ecdysozoa</taxon>
        <taxon>Arthropoda</taxon>
        <taxon>Hexapoda</taxon>
        <taxon>Insecta</taxon>
        <taxon>Pterygota</taxon>
        <taxon>Neoptera</taxon>
        <taxon>Endopterygota</taxon>
        <taxon>Hymenoptera</taxon>
        <taxon>Apocrita</taxon>
        <taxon>Aculeata</taxon>
        <taxon>Apoidea</taxon>
        <taxon>Anthophila</taxon>
        <taxon>Apidae</taxon>
        <taxon>Ceratina</taxon>
        <taxon>Zadontomerus</taxon>
    </lineage>
</organism>
<feature type="transmembrane region" description="Helical" evidence="7">
    <location>
        <begin position="101"/>
        <end position="125"/>
    </location>
</feature>
<reference evidence="10" key="1">
    <citation type="submission" date="2025-08" db="UniProtKB">
        <authorList>
            <consortium name="RefSeq"/>
        </authorList>
    </citation>
    <scope>IDENTIFICATION</scope>
    <source>
        <tissue evidence="10">Whole body</tissue>
    </source>
</reference>
<evidence type="ECO:0000256" key="6">
    <source>
        <dbReference type="ARBA" id="ARBA00023136"/>
    </source>
</evidence>
<evidence type="ECO:0000256" key="8">
    <source>
        <dbReference type="SAM" id="MobiDB-lite"/>
    </source>
</evidence>
<name>A0AAJ7J4L3_9HYME</name>
<evidence type="ECO:0000313" key="9">
    <source>
        <dbReference type="Proteomes" id="UP000694925"/>
    </source>
</evidence>
<protein>
    <recommendedName>
        <fullName evidence="7">Amino acid transporter</fullName>
    </recommendedName>
</protein>
<evidence type="ECO:0000256" key="5">
    <source>
        <dbReference type="ARBA" id="ARBA00022989"/>
    </source>
</evidence>
<keyword evidence="3 7" id="KW-0813">Transport</keyword>
<dbReference type="InterPro" id="IPR036458">
    <property type="entry name" value="Na:dicarbo_symporter_sf"/>
</dbReference>
<keyword evidence="4 7" id="KW-0812">Transmembrane</keyword>
<feature type="transmembrane region" description="Helical" evidence="7">
    <location>
        <begin position="240"/>
        <end position="257"/>
    </location>
</feature>
<proteinExistence type="inferred from homology"/>
<dbReference type="Pfam" id="PF00375">
    <property type="entry name" value="SDF"/>
    <property type="match status" value="1"/>
</dbReference>
<evidence type="ECO:0000256" key="4">
    <source>
        <dbReference type="ARBA" id="ARBA00022692"/>
    </source>
</evidence>
<feature type="transmembrane region" description="Helical" evidence="7">
    <location>
        <begin position="387"/>
        <end position="412"/>
    </location>
</feature>
<keyword evidence="5 7" id="KW-1133">Transmembrane helix</keyword>
<evidence type="ECO:0000256" key="1">
    <source>
        <dbReference type="ARBA" id="ARBA00004141"/>
    </source>
</evidence>
<dbReference type="GO" id="GO:0015175">
    <property type="term" value="F:neutral L-amino acid transmembrane transporter activity"/>
    <property type="evidence" value="ECO:0007669"/>
    <property type="project" value="TreeGrafter"/>
</dbReference>
<evidence type="ECO:0000256" key="2">
    <source>
        <dbReference type="ARBA" id="ARBA00006148"/>
    </source>
</evidence>
<comment type="subcellular location">
    <subcellularLocation>
        <location evidence="1 7">Membrane</location>
        <topology evidence="1 7">Multi-pass membrane protein</topology>
    </subcellularLocation>
</comment>
<feature type="transmembrane region" description="Helical" evidence="7">
    <location>
        <begin position="55"/>
        <end position="81"/>
    </location>
</feature>
<feature type="transmembrane region" description="Helical" evidence="7">
    <location>
        <begin position="447"/>
        <end position="473"/>
    </location>
</feature>